<keyword evidence="1" id="KW-0401">Integrin</keyword>
<dbReference type="AlphaFoldDB" id="A0A5B7IJ89"/>
<dbReference type="OrthoDB" id="5951731at2759"/>
<dbReference type="Proteomes" id="UP000324222">
    <property type="component" value="Unassembled WGS sequence"/>
</dbReference>
<evidence type="ECO:0000313" key="2">
    <source>
        <dbReference type="Proteomes" id="UP000324222"/>
    </source>
</evidence>
<comment type="caution">
    <text evidence="1">The sequence shown here is derived from an EMBL/GenBank/DDBJ whole genome shotgun (WGS) entry which is preliminary data.</text>
</comment>
<dbReference type="GO" id="GO:0007229">
    <property type="term" value="P:integrin-mediated signaling pathway"/>
    <property type="evidence" value="ECO:0007669"/>
    <property type="project" value="UniProtKB-KW"/>
</dbReference>
<proteinExistence type="predicted"/>
<organism evidence="1 2">
    <name type="scientific">Portunus trituberculatus</name>
    <name type="common">Swimming crab</name>
    <name type="synonym">Neptunus trituberculatus</name>
    <dbReference type="NCBI Taxonomy" id="210409"/>
    <lineage>
        <taxon>Eukaryota</taxon>
        <taxon>Metazoa</taxon>
        <taxon>Ecdysozoa</taxon>
        <taxon>Arthropoda</taxon>
        <taxon>Crustacea</taxon>
        <taxon>Multicrustacea</taxon>
        <taxon>Malacostraca</taxon>
        <taxon>Eumalacostraca</taxon>
        <taxon>Eucarida</taxon>
        <taxon>Decapoda</taxon>
        <taxon>Pleocyemata</taxon>
        <taxon>Brachyura</taxon>
        <taxon>Eubrachyura</taxon>
        <taxon>Portunoidea</taxon>
        <taxon>Portunidae</taxon>
        <taxon>Portuninae</taxon>
        <taxon>Portunus</taxon>
    </lineage>
</organism>
<evidence type="ECO:0000313" key="1">
    <source>
        <dbReference type="EMBL" id="MPC81587.1"/>
    </source>
</evidence>
<keyword evidence="2" id="KW-1185">Reference proteome</keyword>
<accession>A0A5B7IJ89</accession>
<sequence>MGKLEHCYYHGTVKDYSGAIAAFRTCNGLAGIIQLGNETLLVSPMVGGEKLVSGMAEAGLAGARGGIGGVGIGTEY</sequence>
<reference evidence="1 2" key="1">
    <citation type="submission" date="2019-05" db="EMBL/GenBank/DDBJ databases">
        <title>Another draft genome of Portunus trituberculatus and its Hox gene families provides insights of decapod evolution.</title>
        <authorList>
            <person name="Jeong J.-H."/>
            <person name="Song I."/>
            <person name="Kim S."/>
            <person name="Choi T."/>
            <person name="Kim D."/>
            <person name="Ryu S."/>
            <person name="Kim W."/>
        </authorList>
    </citation>
    <scope>NUCLEOTIDE SEQUENCE [LARGE SCALE GENOMIC DNA]</scope>
    <source>
        <tissue evidence="1">Muscle</tissue>
    </source>
</reference>
<dbReference type="EMBL" id="VSRR010057427">
    <property type="protein sequence ID" value="MPC81587.1"/>
    <property type="molecule type" value="Genomic_DNA"/>
</dbReference>
<protein>
    <submittedName>
        <fullName evidence="1">Disintegrin and metalloproteinase domain-containing protein 12</fullName>
    </submittedName>
</protein>
<name>A0A5B7IJ89_PORTR</name>
<gene>
    <name evidence="1" type="primary">ADAM12</name>
    <name evidence="1" type="ORF">E2C01_076212</name>
</gene>